<keyword evidence="3" id="KW-0378">Hydrolase</keyword>
<dbReference type="Pfam" id="PF02902">
    <property type="entry name" value="Peptidase_C48"/>
    <property type="match status" value="1"/>
</dbReference>
<evidence type="ECO:0000256" key="1">
    <source>
        <dbReference type="ARBA" id="ARBA00005234"/>
    </source>
</evidence>
<comment type="similarity">
    <text evidence="1">Belongs to the peptidase C48 family.</text>
</comment>
<dbReference type="PROSITE" id="PS50600">
    <property type="entry name" value="ULP_PROTEASE"/>
    <property type="match status" value="1"/>
</dbReference>
<dbReference type="EMBL" id="ANIZ01003144">
    <property type="protein sequence ID" value="ETI35431.1"/>
    <property type="molecule type" value="Genomic_DNA"/>
</dbReference>
<evidence type="ECO:0000256" key="4">
    <source>
        <dbReference type="SAM" id="MobiDB-lite"/>
    </source>
</evidence>
<keyword evidence="2" id="KW-0645">Protease</keyword>
<name>V9E8Y3_PHYNI</name>
<evidence type="ECO:0000313" key="6">
    <source>
        <dbReference type="EMBL" id="ETI35431.1"/>
    </source>
</evidence>
<dbReference type="Gene3D" id="3.40.395.10">
    <property type="entry name" value="Adenoviral Proteinase, Chain A"/>
    <property type="match status" value="1"/>
</dbReference>
<accession>V9E8Y3</accession>
<dbReference type="OrthoDB" id="128330at2759"/>
<dbReference type="InterPro" id="IPR003653">
    <property type="entry name" value="Peptidase_C48_C"/>
</dbReference>
<evidence type="ECO:0000256" key="2">
    <source>
        <dbReference type="ARBA" id="ARBA00022670"/>
    </source>
</evidence>
<dbReference type="HOGENOM" id="CLU_036356_0_0_1"/>
<organism evidence="6 7">
    <name type="scientific">Phytophthora nicotianae P1569</name>
    <dbReference type="NCBI Taxonomy" id="1317065"/>
    <lineage>
        <taxon>Eukaryota</taxon>
        <taxon>Sar</taxon>
        <taxon>Stramenopiles</taxon>
        <taxon>Oomycota</taxon>
        <taxon>Peronosporomycetes</taxon>
        <taxon>Peronosporales</taxon>
        <taxon>Peronosporaceae</taxon>
        <taxon>Phytophthora</taxon>
    </lineage>
</organism>
<comment type="caution">
    <text evidence="6">The sequence shown here is derived from an EMBL/GenBank/DDBJ whole genome shotgun (WGS) entry which is preliminary data.</text>
</comment>
<dbReference type="SUPFAM" id="SSF54001">
    <property type="entry name" value="Cysteine proteinases"/>
    <property type="match status" value="1"/>
</dbReference>
<reference evidence="6 7" key="1">
    <citation type="submission" date="2013-11" db="EMBL/GenBank/DDBJ databases">
        <title>The Genome Sequence of Phytophthora parasitica P1569.</title>
        <authorList>
            <consortium name="The Broad Institute Genomics Platform"/>
            <person name="Russ C."/>
            <person name="Tyler B."/>
            <person name="Panabieres F."/>
            <person name="Shan W."/>
            <person name="Tripathy S."/>
            <person name="Grunwald N."/>
            <person name="Machado M."/>
            <person name="Johnson C.S."/>
            <person name="Arredondo F."/>
            <person name="Hong C."/>
            <person name="Coffey M."/>
            <person name="Young S.K."/>
            <person name="Zeng Q."/>
            <person name="Gargeya S."/>
            <person name="Fitzgerald M."/>
            <person name="Abouelleil A."/>
            <person name="Alvarado L."/>
            <person name="Chapman S.B."/>
            <person name="Gainer-Dewar J."/>
            <person name="Goldberg J."/>
            <person name="Griggs A."/>
            <person name="Gujja S."/>
            <person name="Hansen M."/>
            <person name="Howarth C."/>
            <person name="Imamovic A."/>
            <person name="Ireland A."/>
            <person name="Larimer J."/>
            <person name="McCowan C."/>
            <person name="Murphy C."/>
            <person name="Pearson M."/>
            <person name="Poon T.W."/>
            <person name="Priest M."/>
            <person name="Roberts A."/>
            <person name="Saif S."/>
            <person name="Shea T."/>
            <person name="Sykes S."/>
            <person name="Wortman J."/>
            <person name="Nusbaum C."/>
            <person name="Birren B."/>
        </authorList>
    </citation>
    <scope>NUCLEOTIDE SEQUENCE [LARGE SCALE GENOMIC DNA]</scope>
    <source>
        <strain evidence="6 7">P1569</strain>
    </source>
</reference>
<feature type="region of interest" description="Disordered" evidence="4">
    <location>
        <begin position="58"/>
        <end position="83"/>
    </location>
</feature>
<dbReference type="eggNOG" id="ENOG502RGHD">
    <property type="taxonomic scope" value="Eukaryota"/>
</dbReference>
<proteinExistence type="inferred from homology"/>
<protein>
    <recommendedName>
        <fullName evidence="5">Ubiquitin-like protease family profile domain-containing protein</fullName>
    </recommendedName>
</protein>
<evidence type="ECO:0000259" key="5">
    <source>
        <dbReference type="PROSITE" id="PS50600"/>
    </source>
</evidence>
<gene>
    <name evidence="6" type="ORF">F443_18234</name>
</gene>
<keyword evidence="7" id="KW-1185">Reference proteome</keyword>
<dbReference type="Proteomes" id="UP000018721">
    <property type="component" value="Unassembled WGS sequence"/>
</dbReference>
<dbReference type="GO" id="GO:0008234">
    <property type="term" value="F:cysteine-type peptidase activity"/>
    <property type="evidence" value="ECO:0007669"/>
    <property type="project" value="InterPro"/>
</dbReference>
<evidence type="ECO:0000256" key="3">
    <source>
        <dbReference type="ARBA" id="ARBA00022801"/>
    </source>
</evidence>
<feature type="domain" description="Ubiquitin-like protease family profile" evidence="5">
    <location>
        <begin position="399"/>
        <end position="554"/>
    </location>
</feature>
<evidence type="ECO:0000313" key="7">
    <source>
        <dbReference type="Proteomes" id="UP000018721"/>
    </source>
</evidence>
<sequence length="582" mass="64124">MQESNAVWDSNRKYREANYIASSISEHLSGLGMKDYRTAMSALRNIATLFTSGKYDAIGQHSDTNSKDSSSGEDLRVASGETEYNELRVASGETTSCAVEIEGSELASLRSDAVQVTQAAAEVNYNIADLGSDTAELGSDTAELGSGSTQLGRQNARLDSDCTVLTRQDCENEQNDIPNNKIIELNEAGARSVDLTDVNAEFALQIPPKPRGRPKQMPKAVKAKRNLTIEMAQEDMTMHECNMNLEKVRELLDNHPTSLSSSETLLQFNVFKFLTKPKPPIAYEISKLPATKPLMREDEIVRMFPLDLIRKCGAKVTAYQRKPKGVRELDVAFEIVGLGVFTNTTIKLMKKWHAATVACKKIGNALTWISKMDFSRHGNSGFYVEADPTLPNKLKKMQILTSQIEVLALVGKELISDEVMHKLLTKLFLPGSGVVVFDASTLGVVVDGEVSTSNDVIREALSGVSNDKVLIPVNCHGNHWCSIMINLEGGTVDVYDSSSSSYLVGVRAVAQKMMILLPTNVKKPARVRTFESSLGVKTDSYNCGIYVLLGFEMFCGAEPLGFLDKKALQCLRYRYFCKMMEE</sequence>
<dbReference type="GO" id="GO:0006508">
    <property type="term" value="P:proteolysis"/>
    <property type="evidence" value="ECO:0007669"/>
    <property type="project" value="UniProtKB-KW"/>
</dbReference>
<dbReference type="InterPro" id="IPR038765">
    <property type="entry name" value="Papain-like_cys_pep_sf"/>
</dbReference>
<dbReference type="AlphaFoldDB" id="V9E8Y3"/>